<dbReference type="Proteomes" id="UP001203297">
    <property type="component" value="Unassembled WGS sequence"/>
</dbReference>
<reference evidence="2" key="1">
    <citation type="journal article" date="2022" name="New Phytol.">
        <title>Evolutionary transition to the ectomycorrhizal habit in the genomes of a hyperdiverse lineage of mushroom-forming fungi.</title>
        <authorList>
            <person name="Looney B."/>
            <person name="Miyauchi S."/>
            <person name="Morin E."/>
            <person name="Drula E."/>
            <person name="Courty P.E."/>
            <person name="Kohler A."/>
            <person name="Kuo A."/>
            <person name="LaButti K."/>
            <person name="Pangilinan J."/>
            <person name="Lipzen A."/>
            <person name="Riley R."/>
            <person name="Andreopoulos W."/>
            <person name="He G."/>
            <person name="Johnson J."/>
            <person name="Nolan M."/>
            <person name="Tritt A."/>
            <person name="Barry K.W."/>
            <person name="Grigoriev I.V."/>
            <person name="Nagy L.G."/>
            <person name="Hibbett D."/>
            <person name="Henrissat B."/>
            <person name="Matheny P.B."/>
            <person name="Labbe J."/>
            <person name="Martin F.M."/>
        </authorList>
    </citation>
    <scope>NUCLEOTIDE SEQUENCE</scope>
    <source>
        <strain evidence="2">BPL690</strain>
    </source>
</reference>
<comment type="caution">
    <text evidence="2">The sequence shown here is derived from an EMBL/GenBank/DDBJ whole genome shotgun (WGS) entry which is preliminary data.</text>
</comment>
<keyword evidence="3" id="KW-1185">Reference proteome</keyword>
<sequence length="271" mass="30218">MHAYIPSSSVPSVCAVLPGGWTNGGVDSTDLRPQRQCDDNLLQRYHISPQRYNKSEKLDLDFWDPLRLAAHVLATLPSNNKAEVVDFILEKKISGAFLARYAYQFDEMFQEEDYDLVRKIANTVPSIFWLQWFEPSRNGLYRIRDLVEDLRGVSFITRHSHIEGEFDWDYDVELANTADGASPPVRPCTASLSENVGEDCLLTSSTTNGDNLPSSRSQDTATANFDTRNDGGDTESGQASVSGTLYIPVHAAEMPGIDCGCFTMILAFAWF</sequence>
<protein>
    <submittedName>
        <fullName evidence="2">Uncharacterized protein</fullName>
    </submittedName>
</protein>
<dbReference type="EMBL" id="WTXG01000165">
    <property type="protein sequence ID" value="KAI0291343.1"/>
    <property type="molecule type" value="Genomic_DNA"/>
</dbReference>
<dbReference type="AlphaFoldDB" id="A0AAD4LVR2"/>
<gene>
    <name evidence="2" type="ORF">B0F90DRAFT_1824027</name>
</gene>
<evidence type="ECO:0000313" key="3">
    <source>
        <dbReference type="Proteomes" id="UP001203297"/>
    </source>
</evidence>
<evidence type="ECO:0000256" key="1">
    <source>
        <dbReference type="SAM" id="MobiDB-lite"/>
    </source>
</evidence>
<name>A0AAD4LVR2_9AGAM</name>
<feature type="region of interest" description="Disordered" evidence="1">
    <location>
        <begin position="203"/>
        <end position="240"/>
    </location>
</feature>
<organism evidence="2 3">
    <name type="scientific">Multifurca ochricompacta</name>
    <dbReference type="NCBI Taxonomy" id="376703"/>
    <lineage>
        <taxon>Eukaryota</taxon>
        <taxon>Fungi</taxon>
        <taxon>Dikarya</taxon>
        <taxon>Basidiomycota</taxon>
        <taxon>Agaricomycotina</taxon>
        <taxon>Agaricomycetes</taxon>
        <taxon>Russulales</taxon>
        <taxon>Russulaceae</taxon>
        <taxon>Multifurca</taxon>
    </lineage>
</organism>
<feature type="compositionally biased region" description="Polar residues" evidence="1">
    <location>
        <begin position="203"/>
        <end position="226"/>
    </location>
</feature>
<proteinExistence type="predicted"/>
<evidence type="ECO:0000313" key="2">
    <source>
        <dbReference type="EMBL" id="KAI0291343.1"/>
    </source>
</evidence>
<accession>A0AAD4LVR2</accession>